<name>A0A0H2TP59_MAGP6</name>
<gene>
    <name evidence="2" type="ORF">MAPG_04910</name>
</gene>
<dbReference type="PANTHER" id="PTHR32208">
    <property type="entry name" value="SECRETED PROTEIN-RELATED"/>
    <property type="match status" value="1"/>
</dbReference>
<dbReference type="PANTHER" id="PTHR32208:SF21">
    <property type="entry name" value="LOW QUALITY PROTEIN: ALDEHYDE OXIDASE GLOX-LIKE"/>
    <property type="match status" value="1"/>
</dbReference>
<protein>
    <submittedName>
        <fullName evidence="2">Glyoxal oxidase</fullName>
    </submittedName>
</protein>
<dbReference type="InterPro" id="IPR013783">
    <property type="entry name" value="Ig-like_fold"/>
</dbReference>
<dbReference type="Gene3D" id="2.60.40.10">
    <property type="entry name" value="Immunoglobulins"/>
    <property type="match status" value="1"/>
</dbReference>
<sequence length="151" mass="15999">GTVLVAGSNPVQQPVLVTSPADPFPTEFRVERYTPPYLSGGRAAYRPANVTIVGGAAVLKPGNSTLTLRFNLARPAKDVKVVLYNNGFVTHSVHMGQRMVYCEHTGLADGALAQTVTVQAPPSNSIVPPGYYLMFVVADGVPSYGQQVLVS</sequence>
<evidence type="ECO:0000313" key="2">
    <source>
        <dbReference type="EMBL" id="KLU85890.1"/>
    </source>
</evidence>
<dbReference type="AlphaFoldDB" id="A0A0H2TP59"/>
<dbReference type="OrthoDB" id="5229548at2759"/>
<reference evidence="2" key="1">
    <citation type="submission" date="2010-05" db="EMBL/GenBank/DDBJ databases">
        <title>The Genome Sequence of Magnaporthe poae strain ATCC 64411.</title>
        <authorList>
            <consortium name="The Broad Institute Genome Sequencing Platform"/>
            <consortium name="Broad Institute Genome Sequencing Center for Infectious Disease"/>
            <person name="Ma L.-J."/>
            <person name="Dead R."/>
            <person name="Young S."/>
            <person name="Zeng Q."/>
            <person name="Koehrsen M."/>
            <person name="Alvarado L."/>
            <person name="Berlin A."/>
            <person name="Chapman S.B."/>
            <person name="Chen Z."/>
            <person name="Freedman E."/>
            <person name="Gellesch M."/>
            <person name="Goldberg J."/>
            <person name="Griggs A."/>
            <person name="Gujja S."/>
            <person name="Heilman E.R."/>
            <person name="Heiman D."/>
            <person name="Hepburn T."/>
            <person name="Howarth C."/>
            <person name="Jen D."/>
            <person name="Larson L."/>
            <person name="Mehta T."/>
            <person name="Neiman D."/>
            <person name="Pearson M."/>
            <person name="Roberts A."/>
            <person name="Saif S."/>
            <person name="Shea T."/>
            <person name="Shenoy N."/>
            <person name="Sisk P."/>
            <person name="Stolte C."/>
            <person name="Sykes S."/>
            <person name="Walk T."/>
            <person name="White J."/>
            <person name="Yandava C."/>
            <person name="Haas B."/>
            <person name="Nusbaum C."/>
            <person name="Birren B."/>
        </authorList>
    </citation>
    <scope>NUCLEOTIDE SEQUENCE</scope>
    <source>
        <strain evidence="2">ATCC 64411</strain>
    </source>
</reference>
<dbReference type="InterPro" id="IPR015202">
    <property type="entry name" value="GO-like_E_set"/>
</dbReference>
<dbReference type="Gene3D" id="2.130.10.80">
    <property type="entry name" value="Galactose oxidase/kelch, beta-propeller"/>
    <property type="match status" value="1"/>
</dbReference>
<dbReference type="CDD" id="cd02851">
    <property type="entry name" value="E_set_GO_C"/>
    <property type="match status" value="1"/>
</dbReference>
<dbReference type="Pfam" id="PF09118">
    <property type="entry name" value="GO-like_E_set"/>
    <property type="match status" value="1"/>
</dbReference>
<reference evidence="2" key="2">
    <citation type="submission" date="2011-03" db="EMBL/GenBank/DDBJ databases">
        <title>Annotation of Magnaporthe poae ATCC 64411.</title>
        <authorList>
            <person name="Ma L.-J."/>
            <person name="Dead R."/>
            <person name="Young S.K."/>
            <person name="Zeng Q."/>
            <person name="Gargeya S."/>
            <person name="Fitzgerald M."/>
            <person name="Haas B."/>
            <person name="Abouelleil A."/>
            <person name="Alvarado L."/>
            <person name="Arachchi H.M."/>
            <person name="Berlin A."/>
            <person name="Brown A."/>
            <person name="Chapman S.B."/>
            <person name="Chen Z."/>
            <person name="Dunbar C."/>
            <person name="Freedman E."/>
            <person name="Gearin G."/>
            <person name="Gellesch M."/>
            <person name="Goldberg J."/>
            <person name="Griggs A."/>
            <person name="Gujja S."/>
            <person name="Heiman D."/>
            <person name="Howarth C."/>
            <person name="Larson L."/>
            <person name="Lui A."/>
            <person name="MacDonald P.J.P."/>
            <person name="Mehta T."/>
            <person name="Montmayeur A."/>
            <person name="Murphy C."/>
            <person name="Neiman D."/>
            <person name="Pearson M."/>
            <person name="Priest M."/>
            <person name="Roberts A."/>
            <person name="Saif S."/>
            <person name="Shea T."/>
            <person name="Shenoy N."/>
            <person name="Sisk P."/>
            <person name="Stolte C."/>
            <person name="Sykes S."/>
            <person name="Yandava C."/>
            <person name="Wortman J."/>
            <person name="Nusbaum C."/>
            <person name="Birren B."/>
        </authorList>
    </citation>
    <scope>NUCLEOTIDE SEQUENCE</scope>
    <source>
        <strain evidence="2">ATCC 64411</strain>
    </source>
</reference>
<feature type="domain" description="Galactose oxidase-like Early set" evidence="1">
    <location>
        <begin position="59"/>
        <end position="149"/>
    </location>
</feature>
<accession>A0A0H2TP59</accession>
<dbReference type="EMBL" id="GL876969">
    <property type="protein sequence ID" value="KLU85890.1"/>
    <property type="molecule type" value="Genomic_DNA"/>
</dbReference>
<dbReference type="InterPro" id="IPR014756">
    <property type="entry name" value="Ig_E-set"/>
</dbReference>
<dbReference type="VEuPathDB" id="FungiDB:MAPG_04910"/>
<dbReference type="InterPro" id="IPR037293">
    <property type="entry name" value="Gal_Oxidase_central_sf"/>
</dbReference>
<dbReference type="SUPFAM" id="SSF81296">
    <property type="entry name" value="E set domains"/>
    <property type="match status" value="1"/>
</dbReference>
<organism evidence="2">
    <name type="scientific">Magnaporthiopsis poae (strain ATCC 64411 / 73-15)</name>
    <name type="common">Kentucky bluegrass fungus</name>
    <name type="synonym">Magnaporthe poae</name>
    <dbReference type="NCBI Taxonomy" id="644358"/>
    <lineage>
        <taxon>Eukaryota</taxon>
        <taxon>Fungi</taxon>
        <taxon>Dikarya</taxon>
        <taxon>Ascomycota</taxon>
        <taxon>Pezizomycotina</taxon>
        <taxon>Sordariomycetes</taxon>
        <taxon>Sordariomycetidae</taxon>
        <taxon>Magnaporthales</taxon>
        <taxon>Magnaporthaceae</taxon>
        <taxon>Magnaporthiopsis</taxon>
    </lineage>
</organism>
<proteinExistence type="predicted"/>
<evidence type="ECO:0000259" key="1">
    <source>
        <dbReference type="Pfam" id="PF09118"/>
    </source>
</evidence>
<feature type="non-terminal residue" evidence="2">
    <location>
        <position position="1"/>
    </location>
</feature>